<evidence type="ECO:0000256" key="1">
    <source>
        <dbReference type="SAM" id="MobiDB-lite"/>
    </source>
</evidence>
<evidence type="ECO:0000256" key="2">
    <source>
        <dbReference type="SAM" id="Phobius"/>
    </source>
</evidence>
<keyword evidence="5" id="KW-1185">Reference proteome</keyword>
<protein>
    <submittedName>
        <fullName evidence="4">Uncharacterized protein</fullName>
    </submittedName>
</protein>
<evidence type="ECO:0000256" key="3">
    <source>
        <dbReference type="SAM" id="SignalP"/>
    </source>
</evidence>
<comment type="caution">
    <text evidence="4">The sequence shown here is derived from an EMBL/GenBank/DDBJ whole genome shotgun (WGS) entry which is preliminary data.</text>
</comment>
<dbReference type="EMBL" id="JBJQOH010000003">
    <property type="protein sequence ID" value="KAL3693617.1"/>
    <property type="molecule type" value="Genomic_DNA"/>
</dbReference>
<keyword evidence="2" id="KW-0472">Membrane</keyword>
<dbReference type="Proteomes" id="UP001633002">
    <property type="component" value="Unassembled WGS sequence"/>
</dbReference>
<keyword evidence="2" id="KW-0812">Transmembrane</keyword>
<reference evidence="4 5" key="1">
    <citation type="submission" date="2024-09" db="EMBL/GenBank/DDBJ databases">
        <title>Chromosome-scale assembly of Riccia sorocarpa.</title>
        <authorList>
            <person name="Paukszto L."/>
        </authorList>
    </citation>
    <scope>NUCLEOTIDE SEQUENCE [LARGE SCALE GENOMIC DNA]</scope>
    <source>
        <strain evidence="4">LP-2024</strain>
        <tissue evidence="4">Aerial parts of the thallus</tissue>
    </source>
</reference>
<dbReference type="AlphaFoldDB" id="A0ABD3HPY2"/>
<accession>A0ABD3HPY2</accession>
<feature type="chain" id="PRO_5044884856" evidence="3">
    <location>
        <begin position="22"/>
        <end position="220"/>
    </location>
</feature>
<keyword evidence="3" id="KW-0732">Signal</keyword>
<keyword evidence="2" id="KW-1133">Transmembrane helix</keyword>
<feature type="transmembrane region" description="Helical" evidence="2">
    <location>
        <begin position="196"/>
        <end position="216"/>
    </location>
</feature>
<sequence length="220" mass="24723">MRYFSRAFFVAFCSLLLQIFAQRNFGSWSELSLRARQQSKEAGGNFDNRSNQIETKRLVNCLMGSNGDSKPGPVKRTIAKLRNKGTSPDVDDDQHEDHFHNKHAKTEDYAESVGYGLIREIFEYMNSSEGQVALRKILTTQAKVGTSLAVTDEARKASRVAAMSVVRGSYDAAEEKYLEMWMKLPTIVKATAVPVILFYIASLGMAMLFALWRFALFGVD</sequence>
<evidence type="ECO:0000313" key="4">
    <source>
        <dbReference type="EMBL" id="KAL3693617.1"/>
    </source>
</evidence>
<feature type="signal peptide" evidence="3">
    <location>
        <begin position="1"/>
        <end position="21"/>
    </location>
</feature>
<proteinExistence type="predicted"/>
<name>A0ABD3HPY2_9MARC</name>
<evidence type="ECO:0000313" key="5">
    <source>
        <dbReference type="Proteomes" id="UP001633002"/>
    </source>
</evidence>
<feature type="region of interest" description="Disordered" evidence="1">
    <location>
        <begin position="83"/>
        <end position="103"/>
    </location>
</feature>
<gene>
    <name evidence="4" type="ORF">R1sor_007268</name>
</gene>
<organism evidence="4 5">
    <name type="scientific">Riccia sorocarpa</name>
    <dbReference type="NCBI Taxonomy" id="122646"/>
    <lineage>
        <taxon>Eukaryota</taxon>
        <taxon>Viridiplantae</taxon>
        <taxon>Streptophyta</taxon>
        <taxon>Embryophyta</taxon>
        <taxon>Marchantiophyta</taxon>
        <taxon>Marchantiopsida</taxon>
        <taxon>Marchantiidae</taxon>
        <taxon>Marchantiales</taxon>
        <taxon>Ricciaceae</taxon>
        <taxon>Riccia</taxon>
    </lineage>
</organism>